<dbReference type="STRING" id="401562.NS365_16350"/>
<dbReference type="InterPro" id="IPR014937">
    <property type="entry name" value="DUF1810"/>
</dbReference>
<dbReference type="Proteomes" id="UP000078272">
    <property type="component" value="Unassembled WGS sequence"/>
</dbReference>
<dbReference type="PATRIC" id="fig|401562.3.peg.1923"/>
<dbReference type="Pfam" id="PF08837">
    <property type="entry name" value="DUF1810"/>
    <property type="match status" value="1"/>
</dbReference>
<gene>
    <name evidence="1" type="ORF">NS226_11925</name>
</gene>
<accession>A0A175R7S8</accession>
<sequence length="148" mass="16218">MSGVSSEADPFDLGRFLSAQETTQARALAELRRGRKESHWMWFVFPQLAGLGRSETARRYAIRSLAEARAYLAHPVLGPRLREAVAAAMASGVASPRALFGSPDDMKLRSSLTLFREAAEGEEAQAFDEALARFFGGEADEETLKRLG</sequence>
<dbReference type="OrthoDB" id="9801870at2"/>
<dbReference type="Gene3D" id="1.25.40.380">
    <property type="entry name" value="Protein of unknown function DUF1810"/>
    <property type="match status" value="1"/>
</dbReference>
<comment type="caution">
    <text evidence="1">The sequence shown here is derived from an EMBL/GenBank/DDBJ whole genome shotgun (WGS) entry which is preliminary data.</text>
</comment>
<dbReference type="SUPFAM" id="SSF140736">
    <property type="entry name" value="Rv1873-like"/>
    <property type="match status" value="1"/>
</dbReference>
<dbReference type="AlphaFoldDB" id="A0A175R7S8"/>
<dbReference type="PIRSF" id="PIRSF008546">
    <property type="entry name" value="UCP008546"/>
    <property type="match status" value="1"/>
</dbReference>
<dbReference type="EMBL" id="LDPZ01000023">
    <property type="protein sequence ID" value="KTQ95262.1"/>
    <property type="molecule type" value="Genomic_DNA"/>
</dbReference>
<evidence type="ECO:0000313" key="2">
    <source>
        <dbReference type="Proteomes" id="UP000078272"/>
    </source>
</evidence>
<dbReference type="InterPro" id="IPR036287">
    <property type="entry name" value="Rv1873-like_sf"/>
</dbReference>
<reference evidence="1 2" key="1">
    <citation type="journal article" date="2016" name="Front. Microbiol.">
        <title>Genomic Resource of Rice Seed Associated Bacteria.</title>
        <authorList>
            <person name="Midha S."/>
            <person name="Bansal K."/>
            <person name="Sharma S."/>
            <person name="Kumar N."/>
            <person name="Patil P.P."/>
            <person name="Chaudhry V."/>
            <person name="Patil P.B."/>
        </authorList>
    </citation>
    <scope>NUCLEOTIDE SEQUENCE [LARGE SCALE GENOMIC DNA]</scope>
    <source>
        <strain evidence="1 2">NS226</strain>
    </source>
</reference>
<organism evidence="1 2">
    <name type="scientific">Aureimonas ureilytica</name>
    <dbReference type="NCBI Taxonomy" id="401562"/>
    <lineage>
        <taxon>Bacteria</taxon>
        <taxon>Pseudomonadati</taxon>
        <taxon>Pseudomonadota</taxon>
        <taxon>Alphaproteobacteria</taxon>
        <taxon>Hyphomicrobiales</taxon>
        <taxon>Aurantimonadaceae</taxon>
        <taxon>Aureimonas</taxon>
    </lineage>
</organism>
<name>A0A175R7S8_9HYPH</name>
<proteinExistence type="predicted"/>
<evidence type="ECO:0000313" key="1">
    <source>
        <dbReference type="EMBL" id="KTQ95262.1"/>
    </source>
</evidence>
<dbReference type="RefSeq" id="WP_058635170.1">
    <property type="nucleotide sequence ID" value="NZ_LDPZ01000023.1"/>
</dbReference>
<protein>
    <submittedName>
        <fullName evidence="1">Calpastatin</fullName>
    </submittedName>
</protein>